<reference evidence="11" key="1">
    <citation type="submission" date="2016-04" db="EMBL/GenBank/DDBJ databases">
        <authorList>
            <person name="Evans L.H."/>
            <person name="Alamgir A."/>
            <person name="Owens N."/>
            <person name="Weber N.D."/>
            <person name="Virtaneva K."/>
            <person name="Barbian K."/>
            <person name="Babar A."/>
            <person name="Rosenke K."/>
        </authorList>
    </citation>
    <scope>NUCLEOTIDE SEQUENCE</scope>
    <source>
        <strain evidence="11">Nono1</strain>
    </source>
</reference>
<keyword evidence="10" id="KW-0813">Transport</keyword>
<evidence type="ECO:0000256" key="7">
    <source>
        <dbReference type="ARBA" id="ARBA00035120"/>
    </source>
</evidence>
<evidence type="ECO:0000256" key="1">
    <source>
        <dbReference type="ARBA" id="ARBA00004651"/>
    </source>
</evidence>
<evidence type="ECO:0000313" key="11">
    <source>
        <dbReference type="EMBL" id="SBO96778.1"/>
    </source>
</evidence>
<evidence type="ECO:0000256" key="2">
    <source>
        <dbReference type="ARBA" id="ARBA00022475"/>
    </source>
</evidence>
<feature type="binding site" evidence="10">
    <location>
        <position position="88"/>
    </location>
    <ligand>
        <name>Na(+)</name>
        <dbReference type="ChEBI" id="CHEBI:29101"/>
        <note>structural</note>
    </ligand>
</feature>
<keyword evidence="10" id="KW-0406">Ion transport</keyword>
<evidence type="ECO:0000256" key="9">
    <source>
        <dbReference type="ARBA" id="ARBA00049940"/>
    </source>
</evidence>
<keyword evidence="10" id="KW-0915">Sodium</keyword>
<dbReference type="GO" id="GO:0062054">
    <property type="term" value="F:fluoride channel activity"/>
    <property type="evidence" value="ECO:0007669"/>
    <property type="project" value="UniProtKB-UniRule"/>
</dbReference>
<name>A0A1M4EDM6_9ACTN</name>
<keyword evidence="4 10" id="KW-1133">Transmembrane helix</keyword>
<keyword evidence="6 10" id="KW-0407">Ion channel</keyword>
<comment type="activity regulation">
    <text evidence="10">Na(+) is not transported, but it plays an essential structural role and its presence is essential for fluoride channel function.</text>
</comment>
<feature type="binding site" evidence="10">
    <location>
        <position position="85"/>
    </location>
    <ligand>
        <name>Na(+)</name>
        <dbReference type="ChEBI" id="CHEBI:29101"/>
        <note>structural</note>
    </ligand>
</feature>
<dbReference type="AlphaFoldDB" id="A0A1M4EDM6"/>
<gene>
    <name evidence="10" type="primary">fluC</name>
    <name evidence="10" type="synonym">crcB</name>
    <name evidence="11" type="ORF">BN4615_P6294</name>
</gene>
<feature type="transmembrane region" description="Helical" evidence="10">
    <location>
        <begin position="107"/>
        <end position="131"/>
    </location>
</feature>
<comment type="function">
    <text evidence="9 10">Fluoride-specific ion channel. Important for reducing fluoride concentration in the cell, thus reducing its toxicity.</text>
</comment>
<evidence type="ECO:0000256" key="6">
    <source>
        <dbReference type="ARBA" id="ARBA00023303"/>
    </source>
</evidence>
<dbReference type="GO" id="GO:0005886">
    <property type="term" value="C:plasma membrane"/>
    <property type="evidence" value="ECO:0007669"/>
    <property type="project" value="UniProtKB-SubCell"/>
</dbReference>
<keyword evidence="2 10" id="KW-1003">Cell membrane</keyword>
<dbReference type="GO" id="GO:0140114">
    <property type="term" value="P:cellular detoxification of fluoride"/>
    <property type="evidence" value="ECO:0007669"/>
    <property type="project" value="UniProtKB-UniRule"/>
</dbReference>
<comment type="catalytic activity">
    <reaction evidence="8">
        <text>fluoride(in) = fluoride(out)</text>
        <dbReference type="Rhea" id="RHEA:76159"/>
        <dbReference type="ChEBI" id="CHEBI:17051"/>
    </reaction>
    <physiologicalReaction direction="left-to-right" evidence="8">
        <dbReference type="Rhea" id="RHEA:76160"/>
    </physiologicalReaction>
</comment>
<evidence type="ECO:0000256" key="10">
    <source>
        <dbReference type="HAMAP-Rule" id="MF_00454"/>
    </source>
</evidence>
<evidence type="ECO:0000256" key="5">
    <source>
        <dbReference type="ARBA" id="ARBA00023136"/>
    </source>
</evidence>
<dbReference type="InterPro" id="IPR003691">
    <property type="entry name" value="FluC"/>
</dbReference>
<evidence type="ECO:0000256" key="8">
    <source>
        <dbReference type="ARBA" id="ARBA00035585"/>
    </source>
</evidence>
<accession>A0A1M4EDM6</accession>
<dbReference type="Pfam" id="PF02537">
    <property type="entry name" value="CRCB"/>
    <property type="match status" value="1"/>
</dbReference>
<dbReference type="HAMAP" id="MF_00454">
    <property type="entry name" value="FluC"/>
    <property type="match status" value="1"/>
</dbReference>
<keyword evidence="10" id="KW-0479">Metal-binding</keyword>
<comment type="similarity">
    <text evidence="7 10">Belongs to the fluoride channel Fluc/FEX (TC 1.A.43) family.</text>
</comment>
<feature type="transmembrane region" description="Helical" evidence="10">
    <location>
        <begin position="75"/>
        <end position="95"/>
    </location>
</feature>
<comment type="subcellular location">
    <subcellularLocation>
        <location evidence="1 10">Cell membrane</location>
        <topology evidence="1 10">Multi-pass membrane protein</topology>
    </subcellularLocation>
</comment>
<dbReference type="PANTHER" id="PTHR28259">
    <property type="entry name" value="FLUORIDE EXPORT PROTEIN 1-RELATED"/>
    <property type="match status" value="1"/>
</dbReference>
<keyword evidence="5 10" id="KW-0472">Membrane</keyword>
<protein>
    <recommendedName>
        <fullName evidence="10">Fluoride-specific ion channel FluC</fullName>
    </recommendedName>
</protein>
<dbReference type="GO" id="GO:0046872">
    <property type="term" value="F:metal ion binding"/>
    <property type="evidence" value="ECO:0007669"/>
    <property type="project" value="UniProtKB-KW"/>
</dbReference>
<dbReference type="PANTHER" id="PTHR28259:SF1">
    <property type="entry name" value="FLUORIDE EXPORT PROTEIN 1-RELATED"/>
    <property type="match status" value="1"/>
</dbReference>
<feature type="transmembrane region" description="Helical" evidence="10">
    <location>
        <begin position="12"/>
        <end position="30"/>
    </location>
</feature>
<proteinExistence type="inferred from homology"/>
<evidence type="ECO:0000256" key="4">
    <source>
        <dbReference type="ARBA" id="ARBA00022989"/>
    </source>
</evidence>
<dbReference type="EMBL" id="LT559118">
    <property type="protein sequence ID" value="SBO96778.1"/>
    <property type="molecule type" value="Genomic_DNA"/>
</dbReference>
<evidence type="ECO:0000256" key="3">
    <source>
        <dbReference type="ARBA" id="ARBA00022692"/>
    </source>
</evidence>
<keyword evidence="3 10" id="KW-0812">Transmembrane</keyword>
<sequence length="149" mass="15215">MPARPAYLRPRLIALVMAGGAVGTLLRHGVAQLVAPVGGVPVATVVVNVAGAFALAWLLTALAGRGQESRTRRDLRLLAGTGLLGAFTTYSALAVDLDVLNLRGHPVLALGYGALTLLGGLAAAHLGVLAAGARRSPHTCMGPDDGRRR</sequence>
<organism evidence="11">
    <name type="scientific">Nonomuraea gerenzanensis</name>
    <dbReference type="NCBI Taxonomy" id="93944"/>
    <lineage>
        <taxon>Bacteria</taxon>
        <taxon>Bacillati</taxon>
        <taxon>Actinomycetota</taxon>
        <taxon>Actinomycetes</taxon>
        <taxon>Streptosporangiales</taxon>
        <taxon>Streptosporangiaceae</taxon>
        <taxon>Nonomuraea</taxon>
    </lineage>
</organism>
<feature type="transmembrane region" description="Helical" evidence="10">
    <location>
        <begin position="42"/>
        <end position="63"/>
    </location>
</feature>
<dbReference type="RefSeq" id="WP_225265582.1">
    <property type="nucleotide sequence ID" value="NZ_CP084058.1"/>
</dbReference>